<keyword evidence="2" id="KW-1185">Reference proteome</keyword>
<dbReference type="Proteomes" id="UP001489004">
    <property type="component" value="Unassembled WGS sequence"/>
</dbReference>
<protein>
    <submittedName>
        <fullName evidence="1">Uncharacterized protein</fullName>
    </submittedName>
</protein>
<gene>
    <name evidence="1" type="ORF">WJX72_000367</name>
</gene>
<evidence type="ECO:0000313" key="1">
    <source>
        <dbReference type="EMBL" id="KAK9817666.1"/>
    </source>
</evidence>
<dbReference type="EMBL" id="JALJOR010000004">
    <property type="protein sequence ID" value="KAK9817666.1"/>
    <property type="molecule type" value="Genomic_DNA"/>
</dbReference>
<sequence length="97" mass="10856">MHEQVERNRRTLEKFEMRDLVDEAAALLVLSSGGPLGKWKTEDVAKALQEAGLVSTNSTLRTTIQHFIDKGALDRLATDYPVECALLEHYVSGQWDA</sequence>
<comment type="caution">
    <text evidence="1">The sequence shown here is derived from an EMBL/GenBank/DDBJ whole genome shotgun (WGS) entry which is preliminary data.</text>
</comment>
<evidence type="ECO:0000313" key="2">
    <source>
        <dbReference type="Proteomes" id="UP001489004"/>
    </source>
</evidence>
<accession>A0AAW1Q9I1</accession>
<organism evidence="1 2">
    <name type="scientific">[Myrmecia] bisecta</name>
    <dbReference type="NCBI Taxonomy" id="41462"/>
    <lineage>
        <taxon>Eukaryota</taxon>
        <taxon>Viridiplantae</taxon>
        <taxon>Chlorophyta</taxon>
        <taxon>core chlorophytes</taxon>
        <taxon>Trebouxiophyceae</taxon>
        <taxon>Trebouxiales</taxon>
        <taxon>Trebouxiaceae</taxon>
        <taxon>Myrmecia</taxon>
    </lineage>
</organism>
<proteinExistence type="predicted"/>
<name>A0AAW1Q9I1_9CHLO</name>
<dbReference type="AlphaFoldDB" id="A0AAW1Q9I1"/>
<reference evidence="1 2" key="1">
    <citation type="journal article" date="2024" name="Nat. Commun.">
        <title>Phylogenomics reveals the evolutionary origins of lichenization in chlorophyte algae.</title>
        <authorList>
            <person name="Puginier C."/>
            <person name="Libourel C."/>
            <person name="Otte J."/>
            <person name="Skaloud P."/>
            <person name="Haon M."/>
            <person name="Grisel S."/>
            <person name="Petersen M."/>
            <person name="Berrin J.G."/>
            <person name="Delaux P.M."/>
            <person name="Dal Grande F."/>
            <person name="Keller J."/>
        </authorList>
    </citation>
    <scope>NUCLEOTIDE SEQUENCE [LARGE SCALE GENOMIC DNA]</scope>
    <source>
        <strain evidence="1 2">SAG 2043</strain>
    </source>
</reference>